<evidence type="ECO:0000259" key="1">
    <source>
        <dbReference type="Pfam" id="PF00149"/>
    </source>
</evidence>
<reference evidence="3" key="1">
    <citation type="submission" date="2020-08" db="EMBL/GenBank/DDBJ databases">
        <title>Lacibacter sp. S13-6-6 genome sequencing.</title>
        <authorList>
            <person name="Jin L."/>
        </authorList>
    </citation>
    <scope>NUCLEOTIDE SEQUENCE [LARGE SCALE GENOMIC DNA]</scope>
    <source>
        <strain evidence="3">S13-6-6</strain>
    </source>
</reference>
<protein>
    <submittedName>
        <fullName evidence="2">Metallophosphoesterase</fullName>
    </submittedName>
</protein>
<dbReference type="AlphaFoldDB" id="A0A7G5XFM1"/>
<dbReference type="PANTHER" id="PTHR43143:SF1">
    <property type="entry name" value="SERINE_THREONINE-PROTEIN PHOSPHATASE CPPED1"/>
    <property type="match status" value="1"/>
</dbReference>
<proteinExistence type="predicted"/>
<organism evidence="2 3">
    <name type="scientific">Lacibacter sediminis</name>
    <dbReference type="NCBI Taxonomy" id="2760713"/>
    <lineage>
        <taxon>Bacteria</taxon>
        <taxon>Pseudomonadati</taxon>
        <taxon>Bacteroidota</taxon>
        <taxon>Chitinophagia</taxon>
        <taxon>Chitinophagales</taxon>
        <taxon>Chitinophagaceae</taxon>
        <taxon>Lacibacter</taxon>
    </lineage>
</organism>
<evidence type="ECO:0000313" key="3">
    <source>
        <dbReference type="Proteomes" id="UP000515344"/>
    </source>
</evidence>
<gene>
    <name evidence="2" type="ORF">H4075_19760</name>
</gene>
<sequence length="302" mass="34374">MDRRELLKQIGLSAGAVALGGTSSVLHAEENVVKRKRVLRIAHITDVHIRPEENAPARFVQCLEEIKKHKVDFFLNGGDTIFAADYSDIKRERVNELWDIWMQTSQAISDFEIHSCLGNHDMWWAAPNKEDAMHGKDYVVKQLGIPGRYYSFDKKGWHFIILDSNNKNAGSLDDEQRKWLEKDLAGLSPNTPVMCMSHYPILAVCTHVVGGNHTDSPYITELFYKHLDKKICCLSGHIHLEDCAVYNNVQFYCNGSMSGFWWGEGDKESAGKGYYKQTPPGYAIIDLFDDGSVSNQYIPHRY</sequence>
<name>A0A7G5XFM1_9BACT</name>
<dbReference type="RefSeq" id="WP_182802536.1">
    <property type="nucleotide sequence ID" value="NZ_CP060007.1"/>
</dbReference>
<dbReference type="Proteomes" id="UP000515344">
    <property type="component" value="Chromosome"/>
</dbReference>
<dbReference type="Pfam" id="PF00149">
    <property type="entry name" value="Metallophos"/>
    <property type="match status" value="1"/>
</dbReference>
<evidence type="ECO:0000313" key="2">
    <source>
        <dbReference type="EMBL" id="QNA44274.1"/>
    </source>
</evidence>
<keyword evidence="3" id="KW-1185">Reference proteome</keyword>
<dbReference type="GO" id="GO:0016787">
    <property type="term" value="F:hydrolase activity"/>
    <property type="evidence" value="ECO:0007669"/>
    <property type="project" value="InterPro"/>
</dbReference>
<dbReference type="EMBL" id="CP060007">
    <property type="protein sequence ID" value="QNA44274.1"/>
    <property type="molecule type" value="Genomic_DNA"/>
</dbReference>
<dbReference type="PANTHER" id="PTHR43143">
    <property type="entry name" value="METALLOPHOSPHOESTERASE, CALCINEURIN SUPERFAMILY"/>
    <property type="match status" value="1"/>
</dbReference>
<dbReference type="KEGG" id="lacs:H4075_19760"/>
<dbReference type="InterPro" id="IPR029052">
    <property type="entry name" value="Metallo-depent_PP-like"/>
</dbReference>
<dbReference type="Gene3D" id="3.60.21.10">
    <property type="match status" value="1"/>
</dbReference>
<dbReference type="InterPro" id="IPR051918">
    <property type="entry name" value="STPP_CPPED1"/>
</dbReference>
<feature type="domain" description="Calcineurin-like phosphoesterase" evidence="1">
    <location>
        <begin position="39"/>
        <end position="239"/>
    </location>
</feature>
<dbReference type="SUPFAM" id="SSF56300">
    <property type="entry name" value="Metallo-dependent phosphatases"/>
    <property type="match status" value="1"/>
</dbReference>
<dbReference type="InterPro" id="IPR004843">
    <property type="entry name" value="Calcineurin-like_PHP"/>
</dbReference>
<accession>A0A7G5XFM1</accession>